<dbReference type="OrthoDB" id="441364at2759"/>
<dbReference type="Gene3D" id="2.60.40.1470">
    <property type="entry name" value="ApaG domain"/>
    <property type="match status" value="1"/>
</dbReference>
<proteinExistence type="predicted"/>
<reference evidence="3" key="1">
    <citation type="submission" date="2021-05" db="EMBL/GenBank/DDBJ databases">
        <title>The genome of the haptophyte Pavlova lutheri (Diacronema luteri, Pavlovales) - a model for lipid biosynthesis in eukaryotic algae.</title>
        <authorList>
            <person name="Hulatt C.J."/>
            <person name="Posewitz M.C."/>
        </authorList>
    </citation>
    <scope>NUCLEOTIDE SEQUENCE</scope>
    <source>
        <strain evidence="3">NIVA-4/92</strain>
    </source>
</reference>
<dbReference type="Pfam" id="PF04379">
    <property type="entry name" value="DUF525"/>
    <property type="match status" value="1"/>
</dbReference>
<dbReference type="GO" id="GO:0042645">
    <property type="term" value="C:mitochondrial nucleoid"/>
    <property type="evidence" value="ECO:0007669"/>
    <property type="project" value="TreeGrafter"/>
</dbReference>
<gene>
    <name evidence="3" type="ORF">KFE25_006669</name>
</gene>
<comment type="caution">
    <text evidence="3">The sequence shown here is derived from an EMBL/GenBank/DDBJ whole genome shotgun (WGS) entry which is preliminary data.</text>
</comment>
<dbReference type="Proteomes" id="UP000751190">
    <property type="component" value="Unassembled WGS sequence"/>
</dbReference>
<dbReference type="SUPFAM" id="SSF110069">
    <property type="entry name" value="ApaG-like"/>
    <property type="match status" value="1"/>
</dbReference>
<evidence type="ECO:0000313" key="3">
    <source>
        <dbReference type="EMBL" id="KAG8467617.1"/>
    </source>
</evidence>
<dbReference type="EMBL" id="JAGTXO010000005">
    <property type="protein sequence ID" value="KAG8467617.1"/>
    <property type="molecule type" value="Genomic_DNA"/>
</dbReference>
<dbReference type="PANTHER" id="PTHR14289">
    <property type="entry name" value="F-BOX ONLY PROTEIN 3"/>
    <property type="match status" value="1"/>
</dbReference>
<evidence type="ECO:0000313" key="4">
    <source>
        <dbReference type="Proteomes" id="UP000751190"/>
    </source>
</evidence>
<dbReference type="GO" id="GO:0005634">
    <property type="term" value="C:nucleus"/>
    <property type="evidence" value="ECO:0007669"/>
    <property type="project" value="TreeGrafter"/>
</dbReference>
<dbReference type="GO" id="GO:0070987">
    <property type="term" value="P:error-free translesion synthesis"/>
    <property type="evidence" value="ECO:0007669"/>
    <property type="project" value="TreeGrafter"/>
</dbReference>
<keyword evidence="4" id="KW-1185">Reference proteome</keyword>
<sequence>MLVDRLLSALLALCVAWWVGRLFSASARSRSGSPTPAPRPKAVPALSADALRADDAPPWHREMRCDEAIPPVSVATSRDVEVFCESFFIERHDRRWPRGEGASDGGDDDVRSPPQWVWDWAYRVQFRNRGTEAVQLLTRHWVFVDANGAAHEVMGPGARGKTPVIVPGGEWTYESGTSLRTAHGSMRGSFGLVALRPAAGGDDDALGAPFAVRVARLALSSSGKPVRVPCGPPLAHGRVPPSSVAISRRVIVGTTSAARPRSPIDGSRPYSLDVQVNNARHAPILLVGREWHISGAGGLSRVVDAGARGALRHDRPPLARATRVVHPGSALRFGTVLTVAPELSDRAIAAGHLLVCLLDDEREGGDDDAIDAACEPVRVEIGRVALSSDGLAVDANAALDNGSGDDTLAHNASSESHGAG</sequence>
<feature type="region of interest" description="Disordered" evidence="1">
    <location>
        <begin position="400"/>
        <end position="420"/>
    </location>
</feature>
<accession>A0A8J6CAG8</accession>
<dbReference type="PROSITE" id="PS51087">
    <property type="entry name" value="APAG"/>
    <property type="match status" value="1"/>
</dbReference>
<name>A0A8J6CAG8_DIALT</name>
<evidence type="ECO:0000259" key="2">
    <source>
        <dbReference type="PROSITE" id="PS51087"/>
    </source>
</evidence>
<dbReference type="InterPro" id="IPR036767">
    <property type="entry name" value="ApaG_sf"/>
</dbReference>
<protein>
    <recommendedName>
        <fullName evidence="2">ApaG domain-containing protein</fullName>
    </recommendedName>
</protein>
<evidence type="ECO:0000256" key="1">
    <source>
        <dbReference type="SAM" id="MobiDB-lite"/>
    </source>
</evidence>
<feature type="domain" description="ApaG" evidence="2">
    <location>
        <begin position="74"/>
        <end position="226"/>
    </location>
</feature>
<dbReference type="InterPro" id="IPR007474">
    <property type="entry name" value="ApaG_domain"/>
</dbReference>
<organism evidence="3 4">
    <name type="scientific">Diacronema lutheri</name>
    <name type="common">Unicellular marine alga</name>
    <name type="synonym">Monochrysis lutheri</name>
    <dbReference type="NCBI Taxonomy" id="2081491"/>
    <lineage>
        <taxon>Eukaryota</taxon>
        <taxon>Haptista</taxon>
        <taxon>Haptophyta</taxon>
        <taxon>Pavlovophyceae</taxon>
        <taxon>Pavlovales</taxon>
        <taxon>Pavlovaceae</taxon>
        <taxon>Diacronema</taxon>
    </lineage>
</organism>
<dbReference type="PANTHER" id="PTHR14289:SF16">
    <property type="entry name" value="POLYMERASE DELTA-INTERACTING PROTEIN 2"/>
    <property type="match status" value="1"/>
</dbReference>
<feature type="compositionally biased region" description="Polar residues" evidence="1">
    <location>
        <begin position="410"/>
        <end position="420"/>
    </location>
</feature>
<feature type="region of interest" description="Disordered" evidence="1">
    <location>
        <begin position="27"/>
        <end position="47"/>
    </location>
</feature>
<dbReference type="AlphaFoldDB" id="A0A8J6CAG8"/>